<reference evidence="2" key="3">
    <citation type="submission" date="2025-09" db="UniProtKB">
        <authorList>
            <consortium name="Ensembl"/>
        </authorList>
    </citation>
    <scope>IDENTIFICATION</scope>
</reference>
<evidence type="ECO:0000259" key="1">
    <source>
        <dbReference type="Pfam" id="PF00079"/>
    </source>
</evidence>
<dbReference type="Proteomes" id="UP000694580">
    <property type="component" value="Chromosome 1"/>
</dbReference>
<dbReference type="InterPro" id="IPR023796">
    <property type="entry name" value="Serpin_dom"/>
</dbReference>
<organism evidence="2 3">
    <name type="scientific">Denticeps clupeoides</name>
    <name type="common">denticle herring</name>
    <dbReference type="NCBI Taxonomy" id="299321"/>
    <lineage>
        <taxon>Eukaryota</taxon>
        <taxon>Metazoa</taxon>
        <taxon>Chordata</taxon>
        <taxon>Craniata</taxon>
        <taxon>Vertebrata</taxon>
        <taxon>Euteleostomi</taxon>
        <taxon>Actinopterygii</taxon>
        <taxon>Neopterygii</taxon>
        <taxon>Teleostei</taxon>
        <taxon>Clupei</taxon>
        <taxon>Clupeiformes</taxon>
        <taxon>Denticipitoidei</taxon>
        <taxon>Denticipitidae</taxon>
        <taxon>Denticeps</taxon>
    </lineage>
</organism>
<dbReference type="InterPro" id="IPR023795">
    <property type="entry name" value="Serpin_CS"/>
</dbReference>
<dbReference type="Gene3D" id="2.30.39.10">
    <property type="entry name" value="Alpha-1-antitrypsin, domain 1"/>
    <property type="match status" value="1"/>
</dbReference>
<dbReference type="Ensembl" id="ENSDCDT00010023053.1">
    <property type="protein sequence ID" value="ENSDCDP00010021085.1"/>
    <property type="gene ID" value="ENSDCDG00010010232.1"/>
</dbReference>
<name>A0AAY4BJJ4_9TELE</name>
<gene>
    <name evidence="2" type="primary">serpinh2</name>
</gene>
<dbReference type="GO" id="GO:0005615">
    <property type="term" value="C:extracellular space"/>
    <property type="evidence" value="ECO:0007669"/>
    <property type="project" value="InterPro"/>
</dbReference>
<keyword evidence="3" id="KW-1185">Reference proteome</keyword>
<reference evidence="2" key="2">
    <citation type="submission" date="2025-08" db="UniProtKB">
        <authorList>
            <consortium name="Ensembl"/>
        </authorList>
    </citation>
    <scope>IDENTIFICATION</scope>
</reference>
<evidence type="ECO:0000313" key="2">
    <source>
        <dbReference type="Ensembl" id="ENSDCDP00010021085.1"/>
    </source>
</evidence>
<proteinExistence type="predicted"/>
<dbReference type="GeneTree" id="ENSGT00940000167281"/>
<dbReference type="GO" id="GO:0030199">
    <property type="term" value="P:collagen fibril organization"/>
    <property type="evidence" value="ECO:0007669"/>
    <property type="project" value="TreeGrafter"/>
</dbReference>
<dbReference type="SUPFAM" id="SSF56574">
    <property type="entry name" value="Serpins"/>
    <property type="match status" value="1"/>
</dbReference>
<dbReference type="PROSITE" id="PS00284">
    <property type="entry name" value="SERPIN"/>
    <property type="match status" value="1"/>
</dbReference>
<accession>A0AAY4BJJ4</accession>
<dbReference type="AlphaFoldDB" id="A0AAY4BJJ4"/>
<dbReference type="InterPro" id="IPR042185">
    <property type="entry name" value="Serpin_sf_2"/>
</dbReference>
<reference evidence="2 3" key="1">
    <citation type="submission" date="2020-06" db="EMBL/GenBank/DDBJ databases">
        <authorList>
            <consortium name="Wellcome Sanger Institute Data Sharing"/>
        </authorList>
    </citation>
    <scope>NUCLEOTIDE SEQUENCE [LARGE SCALE GENOMIC DNA]</scope>
</reference>
<protein>
    <recommendedName>
        <fullName evidence="1">Serpin domain-containing protein</fullName>
    </recommendedName>
</protein>
<dbReference type="Gene3D" id="3.30.497.10">
    <property type="entry name" value="Antithrombin, subunit I, domain 2"/>
    <property type="match status" value="1"/>
</dbReference>
<dbReference type="Pfam" id="PF00079">
    <property type="entry name" value="Serpin"/>
    <property type="match status" value="1"/>
</dbReference>
<dbReference type="InterPro" id="IPR042178">
    <property type="entry name" value="Serpin_sf_1"/>
</dbReference>
<dbReference type="InterPro" id="IPR036186">
    <property type="entry name" value="Serpin_sf"/>
</dbReference>
<dbReference type="PANTHER" id="PTHR11461:SF290">
    <property type="entry name" value="SERINE (OR CYSTEINE) PEPTIDASE INHIBITOR, CLADE H, MEMBER 2"/>
    <property type="match status" value="1"/>
</dbReference>
<dbReference type="InterPro" id="IPR000215">
    <property type="entry name" value="Serpin_fam"/>
</dbReference>
<sequence length="188" mass="21263">QGDLRTFLGTKYTKIPMMHRAGIYRHYEDMENMLQVLEVDLKGGNMSMLLLLPFHVESLSRLDRLLSEELMAKWLERLTEQSIAISLPNGIVQGLTQLAALGLKDAWDQKMADFSGLDAMKGQEALHLRDVLHWSSMELEEEDEQVEKPKLFYADHSFLLLVRDKASGALLLMGALDLAEGPGLHDEL</sequence>
<dbReference type="GO" id="GO:0005783">
    <property type="term" value="C:endoplasmic reticulum"/>
    <property type="evidence" value="ECO:0007669"/>
    <property type="project" value="TreeGrafter"/>
</dbReference>
<feature type="domain" description="Serpin" evidence="1">
    <location>
        <begin position="11"/>
        <end position="175"/>
    </location>
</feature>
<dbReference type="PANTHER" id="PTHR11461">
    <property type="entry name" value="SERINE PROTEASE INHIBITOR, SERPIN"/>
    <property type="match status" value="1"/>
</dbReference>
<dbReference type="GO" id="GO:0004867">
    <property type="term" value="F:serine-type endopeptidase inhibitor activity"/>
    <property type="evidence" value="ECO:0007669"/>
    <property type="project" value="InterPro"/>
</dbReference>
<evidence type="ECO:0000313" key="3">
    <source>
        <dbReference type="Proteomes" id="UP000694580"/>
    </source>
</evidence>